<dbReference type="InterPro" id="IPR023213">
    <property type="entry name" value="CAT-like_dom_sf"/>
</dbReference>
<feature type="non-terminal residue" evidence="2">
    <location>
        <position position="131"/>
    </location>
</feature>
<comment type="caution">
    <text evidence="2">The sequence shown here is derived from an EMBL/GenBank/DDBJ whole genome shotgun (WGS) entry which is preliminary data.</text>
</comment>
<name>A0ABU2UZ44_9ACTN</name>
<dbReference type="SUPFAM" id="SSF52777">
    <property type="entry name" value="CoA-dependent acyltransferases"/>
    <property type="match status" value="2"/>
</dbReference>
<dbReference type="PANTHER" id="PTHR45398">
    <property type="match status" value="1"/>
</dbReference>
<dbReference type="RefSeq" id="WP_311638205.1">
    <property type="nucleotide sequence ID" value="NZ_JAVRFF010000325.1"/>
</dbReference>
<proteinExistence type="predicted"/>
<sequence>MADLQAAYVARSGGQAPQWVPLPVQYVDYTLWQRAYLGDLADAESRIAGQVSYWEQALAGLPERLELPTDRPYPSVADHRGSTVSVDWPAELQEQVSRVARAYGATGFMVVQAALAMLLSKVSASSDVAVG</sequence>
<dbReference type="EMBL" id="JAVRFF010000325">
    <property type="protein sequence ID" value="MDT0478300.1"/>
    <property type="molecule type" value="Genomic_DNA"/>
</dbReference>
<reference evidence="2" key="1">
    <citation type="submission" date="2024-05" db="EMBL/GenBank/DDBJ databases">
        <title>30 novel species of actinomycetes from the DSMZ collection.</title>
        <authorList>
            <person name="Nouioui I."/>
        </authorList>
    </citation>
    <scope>NUCLEOTIDE SEQUENCE</scope>
    <source>
        <strain evidence="2">DSM 41014</strain>
    </source>
</reference>
<evidence type="ECO:0000313" key="3">
    <source>
        <dbReference type="Proteomes" id="UP001180489"/>
    </source>
</evidence>
<gene>
    <name evidence="2" type="ORF">RM863_39965</name>
</gene>
<dbReference type="Pfam" id="PF00668">
    <property type="entry name" value="Condensation"/>
    <property type="match status" value="1"/>
</dbReference>
<accession>A0ABU2UZ44</accession>
<dbReference type="Gene3D" id="3.30.559.10">
    <property type="entry name" value="Chloramphenicol acetyltransferase-like domain"/>
    <property type="match status" value="1"/>
</dbReference>
<protein>
    <submittedName>
        <fullName evidence="2">Condensation domain-containing protein</fullName>
    </submittedName>
</protein>
<dbReference type="Proteomes" id="UP001180489">
    <property type="component" value="Unassembled WGS sequence"/>
</dbReference>
<dbReference type="InterPro" id="IPR001242">
    <property type="entry name" value="Condensation_dom"/>
</dbReference>
<dbReference type="PANTHER" id="PTHR45398:SF1">
    <property type="entry name" value="ENZYME, PUTATIVE (JCVI)-RELATED"/>
    <property type="match status" value="1"/>
</dbReference>
<organism evidence="2 3">
    <name type="scientific">Streptomyces hintoniae</name>
    <dbReference type="NCBI Taxonomy" id="3075521"/>
    <lineage>
        <taxon>Bacteria</taxon>
        <taxon>Bacillati</taxon>
        <taxon>Actinomycetota</taxon>
        <taxon>Actinomycetes</taxon>
        <taxon>Kitasatosporales</taxon>
        <taxon>Streptomycetaceae</taxon>
        <taxon>Streptomyces</taxon>
    </lineage>
</organism>
<feature type="domain" description="Condensation" evidence="1">
    <location>
        <begin position="2"/>
        <end position="131"/>
    </location>
</feature>
<keyword evidence="3" id="KW-1185">Reference proteome</keyword>
<dbReference type="Gene3D" id="3.30.559.30">
    <property type="entry name" value="Nonribosomal peptide synthetase, condensation domain"/>
    <property type="match status" value="1"/>
</dbReference>
<evidence type="ECO:0000259" key="1">
    <source>
        <dbReference type="Pfam" id="PF00668"/>
    </source>
</evidence>
<evidence type="ECO:0000313" key="2">
    <source>
        <dbReference type="EMBL" id="MDT0478300.1"/>
    </source>
</evidence>